<dbReference type="AlphaFoldDB" id="A0A6J1CQI7"/>
<feature type="compositionally biased region" description="Basic and acidic residues" evidence="1">
    <location>
        <begin position="167"/>
        <end position="176"/>
    </location>
</feature>
<evidence type="ECO:0000313" key="3">
    <source>
        <dbReference type="RefSeq" id="XP_022143342.1"/>
    </source>
</evidence>
<dbReference type="KEGG" id="mcha:111013241"/>
<dbReference type="RefSeq" id="XP_022143343.1">
    <property type="nucleotide sequence ID" value="XM_022287651.1"/>
</dbReference>
<gene>
    <name evidence="3 4" type="primary">LOC111013241</name>
</gene>
<dbReference type="PANTHER" id="PTHR35686:SF1">
    <property type="entry name" value="KINETOCHORE PROTEIN"/>
    <property type="match status" value="1"/>
</dbReference>
<feature type="region of interest" description="Disordered" evidence="1">
    <location>
        <begin position="165"/>
        <end position="185"/>
    </location>
</feature>
<feature type="compositionally biased region" description="Acidic residues" evidence="1">
    <location>
        <begin position="7"/>
        <end position="18"/>
    </location>
</feature>
<feature type="region of interest" description="Disordered" evidence="1">
    <location>
        <begin position="1"/>
        <end position="23"/>
    </location>
</feature>
<dbReference type="OrthoDB" id="1914453at2759"/>
<reference evidence="3 4" key="1">
    <citation type="submission" date="2025-04" db="UniProtKB">
        <authorList>
            <consortium name="RefSeq"/>
        </authorList>
    </citation>
    <scope>IDENTIFICATION</scope>
    <source>
        <strain evidence="3 4">OHB3-1</strain>
    </source>
</reference>
<evidence type="ECO:0000313" key="2">
    <source>
        <dbReference type="Proteomes" id="UP000504603"/>
    </source>
</evidence>
<protein>
    <submittedName>
        <fullName evidence="3 4">Uncharacterized protein LOC111013241 isoform X1</fullName>
    </submittedName>
</protein>
<dbReference type="GeneID" id="111013241"/>
<sequence>MQANGDSDCDISEDEDYVSNEGATEGKEELLLNLRLERLKGIRGKAKPKFTFHSQRKELSCTVIHDDRLCVPSKVHNLSDNLDAILSRTENHPAAECLEDFLEEFEEHIDVGPAENFGNTESSIAELLDGLEDKNGLLGGRPKLCSQVGGRMHPIVEKGALVALGDRSSDSEDSHTSVDTGSSGEVNDQKLKLAAPCTKEQSITDRFEEALVAACMDAERTLGLVPNPLGIGLFGKLQRVMQSEKEREVNFLNGLHCSTVPNGCIDVKILSRYLDAKLTVCSCLFIDMEQSTLHNGDEGIATEGEKRTIIFSPRVCRNVELEVGSLIRINPPWKEVPVDHAPNIILSTYFSQLT</sequence>
<accession>A0A6J1CQI7</accession>
<dbReference type="Proteomes" id="UP000504603">
    <property type="component" value="Unplaced"/>
</dbReference>
<evidence type="ECO:0000313" key="4">
    <source>
        <dbReference type="RefSeq" id="XP_022143343.1"/>
    </source>
</evidence>
<dbReference type="RefSeq" id="XP_022143342.1">
    <property type="nucleotide sequence ID" value="XM_022287650.1"/>
</dbReference>
<evidence type="ECO:0000256" key="1">
    <source>
        <dbReference type="SAM" id="MobiDB-lite"/>
    </source>
</evidence>
<organism evidence="2 3">
    <name type="scientific">Momordica charantia</name>
    <name type="common">Bitter gourd</name>
    <name type="synonym">Balsam pear</name>
    <dbReference type="NCBI Taxonomy" id="3673"/>
    <lineage>
        <taxon>Eukaryota</taxon>
        <taxon>Viridiplantae</taxon>
        <taxon>Streptophyta</taxon>
        <taxon>Embryophyta</taxon>
        <taxon>Tracheophyta</taxon>
        <taxon>Spermatophyta</taxon>
        <taxon>Magnoliopsida</taxon>
        <taxon>eudicotyledons</taxon>
        <taxon>Gunneridae</taxon>
        <taxon>Pentapetalae</taxon>
        <taxon>rosids</taxon>
        <taxon>fabids</taxon>
        <taxon>Cucurbitales</taxon>
        <taxon>Cucurbitaceae</taxon>
        <taxon>Momordiceae</taxon>
        <taxon>Momordica</taxon>
    </lineage>
</organism>
<name>A0A6J1CQI7_MOMCH</name>
<proteinExistence type="predicted"/>
<keyword evidence="2" id="KW-1185">Reference proteome</keyword>
<dbReference type="PANTHER" id="PTHR35686">
    <property type="entry name" value="KINETOCHORE PROTEIN"/>
    <property type="match status" value="1"/>
</dbReference>